<reference evidence="10 11" key="1">
    <citation type="submission" date="2015-10" db="EMBL/GenBank/DDBJ databases">
        <title>Genome sequencing of Penicillium freii.</title>
        <authorList>
            <person name="Nguyen H.D."/>
            <person name="Visagie C.M."/>
            <person name="Seifert K.A."/>
        </authorList>
    </citation>
    <scope>NUCLEOTIDE SEQUENCE [LARGE SCALE GENOMIC DNA]</scope>
    <source>
        <strain evidence="10 11">DAOM 242723</strain>
    </source>
</reference>
<evidence type="ECO:0000256" key="6">
    <source>
        <dbReference type="ARBA" id="ARBA00022989"/>
    </source>
</evidence>
<evidence type="ECO:0000256" key="2">
    <source>
        <dbReference type="ARBA" id="ARBA00007992"/>
    </source>
</evidence>
<feature type="domain" description="FAD-binding" evidence="9">
    <location>
        <begin position="7"/>
        <end position="173"/>
    </location>
</feature>
<keyword evidence="7" id="KW-0560">Oxidoreductase</keyword>
<comment type="subcellular location">
    <subcellularLocation>
        <location evidence="1">Membrane</location>
    </subcellularLocation>
</comment>
<dbReference type="GO" id="GO:0071949">
    <property type="term" value="F:FAD binding"/>
    <property type="evidence" value="ECO:0007669"/>
    <property type="project" value="InterPro"/>
</dbReference>
<dbReference type="PANTHER" id="PTHR47356">
    <property type="entry name" value="FAD-DEPENDENT MONOOXYGENASE ASQG-RELATED"/>
    <property type="match status" value="1"/>
</dbReference>
<organism evidence="10 11">
    <name type="scientific">Penicillium freii</name>
    <dbReference type="NCBI Taxonomy" id="48697"/>
    <lineage>
        <taxon>Eukaryota</taxon>
        <taxon>Fungi</taxon>
        <taxon>Dikarya</taxon>
        <taxon>Ascomycota</taxon>
        <taxon>Pezizomycotina</taxon>
        <taxon>Eurotiomycetes</taxon>
        <taxon>Eurotiomycetidae</taxon>
        <taxon>Eurotiales</taxon>
        <taxon>Aspergillaceae</taxon>
        <taxon>Penicillium</taxon>
    </lineage>
</organism>
<dbReference type="PRINTS" id="PR00420">
    <property type="entry name" value="RNGMNOXGNASE"/>
</dbReference>
<keyword evidence="5" id="KW-0274">FAD</keyword>
<evidence type="ECO:0000259" key="9">
    <source>
        <dbReference type="Pfam" id="PF01494"/>
    </source>
</evidence>
<dbReference type="SUPFAM" id="SSF51905">
    <property type="entry name" value="FAD/NAD(P)-binding domain"/>
    <property type="match status" value="1"/>
</dbReference>
<evidence type="ECO:0000256" key="4">
    <source>
        <dbReference type="ARBA" id="ARBA00022692"/>
    </source>
</evidence>
<dbReference type="InterPro" id="IPR050562">
    <property type="entry name" value="FAD_mOase_fung"/>
</dbReference>
<keyword evidence="8" id="KW-0472">Membrane</keyword>
<evidence type="ECO:0000313" key="11">
    <source>
        <dbReference type="Proteomes" id="UP000055045"/>
    </source>
</evidence>
<dbReference type="EMBL" id="LLXE01000561">
    <property type="protein sequence ID" value="KUM56065.1"/>
    <property type="molecule type" value="Genomic_DNA"/>
</dbReference>
<keyword evidence="3" id="KW-0285">Flavoprotein</keyword>
<dbReference type="Gene3D" id="3.50.50.60">
    <property type="entry name" value="FAD/NAD(P)-binding domain"/>
    <property type="match status" value="1"/>
</dbReference>
<dbReference type="InterPro" id="IPR036188">
    <property type="entry name" value="FAD/NAD-bd_sf"/>
</dbReference>
<keyword evidence="11" id="KW-1185">Reference proteome</keyword>
<dbReference type="GO" id="GO:0004497">
    <property type="term" value="F:monooxygenase activity"/>
    <property type="evidence" value="ECO:0007669"/>
    <property type="project" value="InterPro"/>
</dbReference>
<comment type="similarity">
    <text evidence="2">Belongs to the paxM FAD-dependent monooxygenase family.</text>
</comment>
<keyword evidence="4" id="KW-0812">Transmembrane</keyword>
<sequence length="844" mass="93712">MQPAPKFRVIIAGGSVAGLTLAHCLLKNNIDFIVLEPSPEIAPEIGASLGLLPNGARILDQLGVFDDVQEEVVSLMDAYFWAADGSLILNSDYPDQLNERHGYPIVFLQRRTLLELLLKHLGDRQDTVLPSKKVIRIAHHPSHVIVHCADGSSYEGDMVVGADGVRSAVRHSMWDYMERQGLKSEVQKERSTMSSEYNCVFGISTATAGVDPRVIHRTFAKDWSFLTIGGKGDLSYWFLYNKLDRTYYGSDIPRLSKANVDEHVAPYLDKPVTGSVLFSELYKRSTIRTFVALEEANFNHWCIDRFACIGDSIHKMTPNLGQGGNSAIEDAATLANHLAKLVQRSSPCRTDDIHRCTQAWQASRRERVDKIFRAAYNLTRLEAIASAKDKLKVHLAPYMRGRMVNRTSAILVASPKLDCVAETPKASQCSIPYGPKLPASVTAENIWERALWGMPFVCCVAIAGATMGTIINQVRPLMLPYFIQGTWSSNNGEVVDISKPVYHIPFLDNLLQPLITCFLPSISGSDLQSRSQMMSFLADVGAIYGVWLLESYRKANGWSEVAVPIGICSAFQLKGIGLLAPIYYMQEYMRAPLSKLLPNNLHEVDRTGSISLLAAMSIGHYLPTIASFVAPTLESRRWWNAMWQIFPITVPLIQVPLALLAKRLLSSTKASPEEKGEASMTSTRTVYGGFALISALTFVYVRHSAPADASLLSIFWPGLRGHLLPVTSFQEGIARFLQYDHVISMGSGIFWLALRFREIKRSGVSLSWWKAIGALMATTKSQIIIPTYTYSGTYDHRVWKTGLPVRSAVLKPHAGELVVGWVTTSESSLLYVFSFCCLDKSYRS</sequence>
<dbReference type="AlphaFoldDB" id="A0A101M8W7"/>
<name>A0A101M8W7_PENFR</name>
<evidence type="ECO:0000256" key="3">
    <source>
        <dbReference type="ARBA" id="ARBA00022630"/>
    </source>
</evidence>
<proteinExistence type="inferred from homology"/>
<evidence type="ECO:0000256" key="1">
    <source>
        <dbReference type="ARBA" id="ARBA00004370"/>
    </source>
</evidence>
<dbReference type="GO" id="GO:0016020">
    <property type="term" value="C:membrane"/>
    <property type="evidence" value="ECO:0007669"/>
    <property type="project" value="UniProtKB-SubCell"/>
</dbReference>
<keyword evidence="6" id="KW-1133">Transmembrane helix</keyword>
<evidence type="ECO:0000256" key="7">
    <source>
        <dbReference type="ARBA" id="ARBA00023002"/>
    </source>
</evidence>
<dbReference type="STRING" id="48697.A0A101M8W7"/>
<comment type="caution">
    <text evidence="10">The sequence shown here is derived from an EMBL/GenBank/DDBJ whole genome shotgun (WGS) entry which is preliminary data.</text>
</comment>
<protein>
    <recommendedName>
        <fullName evidence="9">FAD-binding domain-containing protein</fullName>
    </recommendedName>
</protein>
<dbReference type="Pfam" id="PF01494">
    <property type="entry name" value="FAD_binding_3"/>
    <property type="match status" value="2"/>
</dbReference>
<evidence type="ECO:0000313" key="10">
    <source>
        <dbReference type="EMBL" id="KUM56065.1"/>
    </source>
</evidence>
<dbReference type="PANTHER" id="PTHR47356:SF2">
    <property type="entry name" value="FAD-BINDING DOMAIN-CONTAINING PROTEIN-RELATED"/>
    <property type="match status" value="1"/>
</dbReference>
<evidence type="ECO:0000256" key="5">
    <source>
        <dbReference type="ARBA" id="ARBA00022827"/>
    </source>
</evidence>
<gene>
    <name evidence="10" type="ORF">ACN42_g11161</name>
</gene>
<feature type="domain" description="FAD-binding" evidence="9">
    <location>
        <begin position="298"/>
        <end position="343"/>
    </location>
</feature>
<evidence type="ECO:0000256" key="8">
    <source>
        <dbReference type="ARBA" id="ARBA00023136"/>
    </source>
</evidence>
<dbReference type="InterPro" id="IPR002938">
    <property type="entry name" value="FAD-bd"/>
</dbReference>
<dbReference type="Proteomes" id="UP000055045">
    <property type="component" value="Unassembled WGS sequence"/>
</dbReference>
<accession>A0A101M8W7</accession>